<gene>
    <name evidence="2" type="ORF">IT882_09905</name>
</gene>
<accession>A0A7S8MUX8</accession>
<proteinExistence type="predicted"/>
<name>A0A7S8MUX8_9MICO</name>
<organism evidence="2 3">
    <name type="scientific">Microbacterium schleiferi</name>
    <dbReference type="NCBI Taxonomy" id="69362"/>
    <lineage>
        <taxon>Bacteria</taxon>
        <taxon>Bacillati</taxon>
        <taxon>Actinomycetota</taxon>
        <taxon>Actinomycetes</taxon>
        <taxon>Micrococcales</taxon>
        <taxon>Microbacteriaceae</taxon>
        <taxon>Microbacterium</taxon>
    </lineage>
</organism>
<dbReference type="Proteomes" id="UP000594480">
    <property type="component" value="Chromosome"/>
</dbReference>
<feature type="region of interest" description="Disordered" evidence="1">
    <location>
        <begin position="44"/>
        <end position="65"/>
    </location>
</feature>
<keyword evidence="3" id="KW-1185">Reference proteome</keyword>
<protein>
    <submittedName>
        <fullName evidence="2">Uncharacterized protein</fullName>
    </submittedName>
</protein>
<sequence>MLCVNGRLQWSNPGGLMNTRWKSFIAVAVVPVLAFGVAGCAQPEEPSSAASEPADVTAAPQQKPTLDDFGDYLSYSEEVDGDSYYGFLAKDGLVETADGSYYRWFVPTQENSSGVYDSWGTDLGVFTDNGWTDQQIVAAKQLAFQMATLAFDSDAADRTFSDSERAEWVNTVAASLPMSDEIKGLLSQPDNQVVIEGYADGLGQLPQLLHDGGPRSVTRNFGNYLTPTDFKLVQNDAGTVFGNASFRMDVSYRVSDEAMAAYLEAIGSSNIPEDILGDGTGTNLLHVRGTYEVGVQNQPDGSVRIVGLEDKYEISTDY</sequence>
<dbReference type="AlphaFoldDB" id="A0A7S8MUX8"/>
<dbReference type="EMBL" id="CP064760">
    <property type="protein sequence ID" value="QPE03635.1"/>
    <property type="molecule type" value="Genomic_DNA"/>
</dbReference>
<feature type="compositionally biased region" description="Low complexity" evidence="1">
    <location>
        <begin position="44"/>
        <end position="54"/>
    </location>
</feature>
<evidence type="ECO:0000313" key="2">
    <source>
        <dbReference type="EMBL" id="QPE03635.1"/>
    </source>
</evidence>
<dbReference type="KEGG" id="msf:IT882_09905"/>
<reference evidence="2 3" key="1">
    <citation type="submission" date="2020-11" db="EMBL/GenBank/DDBJ databases">
        <title>Amino acid is mineralized and recycled by bacteria in oceanic microbiome.</title>
        <authorList>
            <person name="Zheng L.Y."/>
        </authorList>
    </citation>
    <scope>NUCLEOTIDE SEQUENCE [LARGE SCALE GENOMIC DNA]</scope>
    <source>
        <strain evidence="2 3">A32-1</strain>
    </source>
</reference>
<evidence type="ECO:0000313" key="3">
    <source>
        <dbReference type="Proteomes" id="UP000594480"/>
    </source>
</evidence>
<evidence type="ECO:0000256" key="1">
    <source>
        <dbReference type="SAM" id="MobiDB-lite"/>
    </source>
</evidence>